<reference evidence="4 5" key="1">
    <citation type="submission" date="2018-08" db="EMBL/GenBank/DDBJ databases">
        <title>Acidipila sp. 4G-K13, an acidobacterium isolated from forest soil.</title>
        <authorList>
            <person name="Gao Z.-H."/>
            <person name="Qiu L.-H."/>
        </authorList>
    </citation>
    <scope>NUCLEOTIDE SEQUENCE [LARGE SCALE GENOMIC DNA]</scope>
    <source>
        <strain evidence="4 5">4G-K13</strain>
    </source>
</reference>
<dbReference type="InterPro" id="IPR007844">
    <property type="entry name" value="AsmA"/>
</dbReference>
<feature type="domain" description="AsmA" evidence="3">
    <location>
        <begin position="16"/>
        <end position="189"/>
    </location>
</feature>
<dbReference type="OrthoDB" id="102779at2"/>
<dbReference type="RefSeq" id="WP_117300812.1">
    <property type="nucleotide sequence ID" value="NZ_QVQT02000004.1"/>
</dbReference>
<evidence type="ECO:0000259" key="3">
    <source>
        <dbReference type="Pfam" id="PF05170"/>
    </source>
</evidence>
<protein>
    <submittedName>
        <fullName evidence="4">AsmA family protein</fullName>
    </submittedName>
</protein>
<dbReference type="InterPro" id="IPR052894">
    <property type="entry name" value="AsmA-related"/>
</dbReference>
<evidence type="ECO:0000313" key="5">
    <source>
        <dbReference type="Proteomes" id="UP000264702"/>
    </source>
</evidence>
<dbReference type="PANTHER" id="PTHR30441:SF8">
    <property type="entry name" value="DUF748 DOMAIN-CONTAINING PROTEIN"/>
    <property type="match status" value="1"/>
</dbReference>
<dbReference type="GO" id="GO:0090313">
    <property type="term" value="P:regulation of protein targeting to membrane"/>
    <property type="evidence" value="ECO:0007669"/>
    <property type="project" value="TreeGrafter"/>
</dbReference>
<comment type="caution">
    <text evidence="4">The sequence shown here is derived from an EMBL/GenBank/DDBJ whole genome shotgun (WGS) entry which is preliminary data.</text>
</comment>
<feature type="region of interest" description="Disordered" evidence="1">
    <location>
        <begin position="430"/>
        <end position="450"/>
    </location>
</feature>
<name>A0A372IPF0_9BACT</name>
<feature type="compositionally biased region" description="Low complexity" evidence="1">
    <location>
        <begin position="430"/>
        <end position="441"/>
    </location>
</feature>
<evidence type="ECO:0000256" key="2">
    <source>
        <dbReference type="SAM" id="Phobius"/>
    </source>
</evidence>
<gene>
    <name evidence="4" type="ORF">D0Y96_13775</name>
</gene>
<dbReference type="AlphaFoldDB" id="A0A372IPF0"/>
<dbReference type="Pfam" id="PF05170">
    <property type="entry name" value="AsmA"/>
    <property type="match status" value="1"/>
</dbReference>
<dbReference type="EMBL" id="QVQT01000004">
    <property type="protein sequence ID" value="RFU16443.1"/>
    <property type="molecule type" value="Genomic_DNA"/>
</dbReference>
<dbReference type="PANTHER" id="PTHR30441">
    <property type="entry name" value="DUF748 DOMAIN-CONTAINING PROTEIN"/>
    <property type="match status" value="1"/>
</dbReference>
<feature type="transmembrane region" description="Helical" evidence="2">
    <location>
        <begin position="20"/>
        <end position="40"/>
    </location>
</feature>
<evidence type="ECO:0000313" key="4">
    <source>
        <dbReference type="EMBL" id="RFU16443.1"/>
    </source>
</evidence>
<keyword evidence="2" id="KW-0472">Membrane</keyword>
<dbReference type="GO" id="GO:0005886">
    <property type="term" value="C:plasma membrane"/>
    <property type="evidence" value="ECO:0007669"/>
    <property type="project" value="TreeGrafter"/>
</dbReference>
<evidence type="ECO:0000256" key="1">
    <source>
        <dbReference type="SAM" id="MobiDB-lite"/>
    </source>
</evidence>
<proteinExistence type="predicted"/>
<keyword evidence="2" id="KW-0812">Transmembrane</keyword>
<keyword evidence="2" id="KW-1133">Transmembrane helix</keyword>
<accession>A0A372IPF0</accession>
<organism evidence="4 5">
    <name type="scientific">Paracidobacterium acidisoli</name>
    <dbReference type="NCBI Taxonomy" id="2303751"/>
    <lineage>
        <taxon>Bacteria</taxon>
        <taxon>Pseudomonadati</taxon>
        <taxon>Acidobacteriota</taxon>
        <taxon>Terriglobia</taxon>
        <taxon>Terriglobales</taxon>
        <taxon>Acidobacteriaceae</taxon>
        <taxon>Paracidobacterium</taxon>
    </lineage>
</organism>
<dbReference type="Proteomes" id="UP000264702">
    <property type="component" value="Unassembled WGS sequence"/>
</dbReference>
<sequence length="870" mass="92474">MMDGPAVTDTERKPAKRGKLAVAGAVVLLLLLAVLLPPYININRYQRSIAGVISRSLGRPVHMSGVGLRLLPTPGIVISDFEVEEEPAFGAEPVLRASSVVASLRLSSLWRGRLEVSRISLDEASLNLVRNAKGLWNIGSVLDQASHLSNAPTMQRRAGSSPRFPYIEASNARINFREGLEKKPFSLMNAEFSMWLDTPDQWRLRLTAQPVRTDLDLHLSDTGELQIDGSLQRAADINAMPLHLDAEWSGAQLGQASRLLMARDTGWRGDLDLSATLTGDVNDLHVNSRVRIGNVHRQEFQPGSTVDVDARCTGDYQRTAHALHGLTCFWPVGNGHLLLTGDMHGEENPDSSLRLEIDHLPASFAVDMIGLMRQRAGNAVTTGTVSGDFEYSGGDEESLTGQAVVNGASLRYAGLSEPMQLPAMHFIATPSGQQSPAGQQSHARAGSRRRLQRTALKFEPAILLQSFSVAMGGQAPLNVSGRFTCTQFALQLSGQASLNRLLPLSSNFGLMQSSLASISDQERGGAAAGIAGLSLSVEAPWVVPVSDQDHPELAITTTGSVELKNIRIRTSFLPDPLQIPSATLTLEPGAVVWNNASAVFHGIPVHGSVSFQTSCAAAGTGPCPIGFSLETNTLDAAALQSALLGAGAHGELLDAILAHVGSQHHMWPVLNGSVRVAALEIGDMALHNVAASVSIADTNVHIASLDAEAFGGTMHAVGSLNAGTPRPVWKLDVQLTGVHGAEASSLFHERWGAGTLNADVQFTALGFTEDNLTSSATGDFHFDWRNGTLPTAGTTALPLPHFDHWTGEGTIGNSRLTLTRSQLSHGSRSATILGTVTFARQVDLNAVAPSGTFRLTGSMAHPAVNSTQSQ</sequence>
<keyword evidence="5" id="KW-1185">Reference proteome</keyword>